<dbReference type="EMBL" id="BBWV01000003">
    <property type="protein sequence ID" value="GAO44068.1"/>
    <property type="molecule type" value="Genomic_DNA"/>
</dbReference>
<comment type="caution">
    <text evidence="2">The sequence shown here is derived from an EMBL/GenBank/DDBJ whole genome shotgun (WGS) entry which is preliminary data.</text>
</comment>
<sequence length="164" mass="19299">MMMLADILNSLYLFSDKVMFLNPPAREHAINFFQEKYSLQLPDEYVEFIKYHNGFALMGDSLYGVGQEHGQKSMDRLYHVQHQEVLNPMFPNLVPFSPDGYGNHYCFDLNTLEDGSCKIVFWQHDVDYTHEAPEVTNDSFYSWIQEVIIDWTFENYGFDGRKRG</sequence>
<organism evidence="2 3">
    <name type="scientific">Flavihumibacter petaseus NBRC 106054</name>
    <dbReference type="NCBI Taxonomy" id="1220578"/>
    <lineage>
        <taxon>Bacteria</taxon>
        <taxon>Pseudomonadati</taxon>
        <taxon>Bacteroidota</taxon>
        <taxon>Chitinophagia</taxon>
        <taxon>Chitinophagales</taxon>
        <taxon>Chitinophagaceae</taxon>
        <taxon>Flavihumibacter</taxon>
    </lineage>
</organism>
<dbReference type="InterPro" id="IPR018958">
    <property type="entry name" value="Knr4/Smi1-like_dom"/>
</dbReference>
<dbReference type="SUPFAM" id="SSF160631">
    <property type="entry name" value="SMI1/KNR4-like"/>
    <property type="match status" value="1"/>
</dbReference>
<keyword evidence="3" id="KW-1185">Reference proteome</keyword>
<dbReference type="SMART" id="SM00860">
    <property type="entry name" value="SMI1_KNR4"/>
    <property type="match status" value="1"/>
</dbReference>
<reference evidence="2 3" key="1">
    <citation type="submission" date="2015-04" db="EMBL/GenBank/DDBJ databases">
        <title>Whole genome shotgun sequence of Flavihumibacter petaseus NBRC 106054.</title>
        <authorList>
            <person name="Miyazawa S."/>
            <person name="Hosoyama A."/>
            <person name="Hashimoto M."/>
            <person name="Noguchi M."/>
            <person name="Tsuchikane K."/>
            <person name="Ohji S."/>
            <person name="Yamazoe A."/>
            <person name="Ichikawa N."/>
            <person name="Kimura A."/>
            <person name="Fujita N."/>
        </authorList>
    </citation>
    <scope>NUCLEOTIDE SEQUENCE [LARGE SCALE GENOMIC DNA]</scope>
    <source>
        <strain evidence="2 3">NBRC 106054</strain>
    </source>
</reference>
<dbReference type="Gene3D" id="3.40.1580.10">
    <property type="entry name" value="SMI1/KNR4-like"/>
    <property type="match status" value="1"/>
</dbReference>
<dbReference type="AlphaFoldDB" id="A0A0E9N2P1"/>
<dbReference type="InterPro" id="IPR037883">
    <property type="entry name" value="Knr4/Smi1-like_sf"/>
</dbReference>
<gene>
    <name evidence="2" type="ORF">FPE01S_03_01080</name>
</gene>
<evidence type="ECO:0000313" key="2">
    <source>
        <dbReference type="EMBL" id="GAO44068.1"/>
    </source>
</evidence>
<dbReference type="Pfam" id="PF09346">
    <property type="entry name" value="SMI1_KNR4"/>
    <property type="match status" value="1"/>
</dbReference>
<feature type="domain" description="Knr4/Smi1-like" evidence="1">
    <location>
        <begin position="24"/>
        <end position="146"/>
    </location>
</feature>
<evidence type="ECO:0000259" key="1">
    <source>
        <dbReference type="SMART" id="SM00860"/>
    </source>
</evidence>
<accession>A0A0E9N2P1</accession>
<proteinExistence type="predicted"/>
<dbReference type="RefSeq" id="WP_046370044.1">
    <property type="nucleotide sequence ID" value="NZ_BBWV01000003.1"/>
</dbReference>
<dbReference type="Proteomes" id="UP000033121">
    <property type="component" value="Unassembled WGS sequence"/>
</dbReference>
<dbReference type="OrthoDB" id="6989522at2"/>
<dbReference type="STRING" id="1220578.FPE01S_03_01080"/>
<name>A0A0E9N2P1_9BACT</name>
<protein>
    <recommendedName>
        <fullName evidence="1">Knr4/Smi1-like domain-containing protein</fullName>
    </recommendedName>
</protein>
<evidence type="ECO:0000313" key="3">
    <source>
        <dbReference type="Proteomes" id="UP000033121"/>
    </source>
</evidence>